<name>A0A1H1VMZ2_9ACTN</name>
<evidence type="ECO:0000313" key="3">
    <source>
        <dbReference type="EMBL" id="SDS86268.1"/>
    </source>
</evidence>
<dbReference type="STRING" id="642780.SAMN04488570_2886"/>
<comment type="similarity">
    <text evidence="1">Belongs to the UPF0749 family.</text>
</comment>
<protein>
    <submittedName>
        <fullName evidence="3">Uncharacterized conserved protein YlxW, UPF0749 family</fullName>
    </submittedName>
</protein>
<keyword evidence="4" id="KW-1185">Reference proteome</keyword>
<sequence>MPDAPSRPRGRAPLGLPPAWRIAAVGVFVVAGTLFVTSSLDADGLDLRASSVSDLDTVVRQESDRTDDLRARVADLTAEVDSLGRDVGDAQVRRLQRQVAQLREPAGFAAVRGPAVTVTLEDAPKDVIARAVEKGEVDTEELLVHQQDIQAVVNALWGGGAEAMTLQDQRVISTTGIKCVGNTVVLHGVPYAPPYVITAVGDTSDLLEALDRSDYIDGYRTYTEAYDLGYDVRTEASATLPAYDGGTELRYARAVAPEQDAPRS</sequence>
<dbReference type="AlphaFoldDB" id="A0A1H1VMZ2"/>
<dbReference type="Gene3D" id="3.30.70.1880">
    <property type="entry name" value="Protein of unknown function DUF881"/>
    <property type="match status" value="1"/>
</dbReference>
<dbReference type="EMBL" id="LT629757">
    <property type="protein sequence ID" value="SDS86268.1"/>
    <property type="molecule type" value="Genomic_DNA"/>
</dbReference>
<proteinExistence type="inferred from homology"/>
<reference evidence="4" key="1">
    <citation type="submission" date="2016-10" db="EMBL/GenBank/DDBJ databases">
        <authorList>
            <person name="Varghese N."/>
            <person name="Submissions S."/>
        </authorList>
    </citation>
    <scope>NUCLEOTIDE SEQUENCE [LARGE SCALE GENOMIC DNA]</scope>
    <source>
        <strain evidence="4">DSM 22127</strain>
    </source>
</reference>
<dbReference type="OrthoDB" id="3214641at2"/>
<evidence type="ECO:0000313" key="4">
    <source>
        <dbReference type="Proteomes" id="UP000198859"/>
    </source>
</evidence>
<evidence type="ECO:0000256" key="2">
    <source>
        <dbReference type="SAM" id="Coils"/>
    </source>
</evidence>
<dbReference type="PANTHER" id="PTHR37313:SF4">
    <property type="entry name" value="CONSERVED MEMBRANE PROTEIN-RELATED"/>
    <property type="match status" value="1"/>
</dbReference>
<dbReference type="PANTHER" id="PTHR37313">
    <property type="entry name" value="UPF0749 PROTEIN RV1825"/>
    <property type="match status" value="1"/>
</dbReference>
<keyword evidence="2" id="KW-0175">Coiled coil</keyword>
<dbReference type="RefSeq" id="WP_091730998.1">
    <property type="nucleotide sequence ID" value="NZ_LT629757.1"/>
</dbReference>
<dbReference type="Pfam" id="PF05949">
    <property type="entry name" value="DUF881"/>
    <property type="match status" value="1"/>
</dbReference>
<accession>A0A1H1VMZ2</accession>
<dbReference type="GO" id="GO:0005886">
    <property type="term" value="C:plasma membrane"/>
    <property type="evidence" value="ECO:0007669"/>
    <property type="project" value="TreeGrafter"/>
</dbReference>
<dbReference type="Proteomes" id="UP000198859">
    <property type="component" value="Chromosome I"/>
</dbReference>
<dbReference type="InterPro" id="IPR010273">
    <property type="entry name" value="DUF881"/>
</dbReference>
<feature type="coiled-coil region" evidence="2">
    <location>
        <begin position="59"/>
        <end position="86"/>
    </location>
</feature>
<evidence type="ECO:0000256" key="1">
    <source>
        <dbReference type="ARBA" id="ARBA00009108"/>
    </source>
</evidence>
<organism evidence="3 4">
    <name type="scientific">Nocardioides scoriae</name>
    <dbReference type="NCBI Taxonomy" id="642780"/>
    <lineage>
        <taxon>Bacteria</taxon>
        <taxon>Bacillati</taxon>
        <taxon>Actinomycetota</taxon>
        <taxon>Actinomycetes</taxon>
        <taxon>Propionibacteriales</taxon>
        <taxon>Nocardioidaceae</taxon>
        <taxon>Nocardioides</taxon>
    </lineage>
</organism>
<gene>
    <name evidence="3" type="ORF">SAMN04488570_2886</name>
</gene>